<dbReference type="EMBL" id="JACJSI010000253">
    <property type="protein sequence ID" value="MBD2535260.1"/>
    <property type="molecule type" value="Genomic_DNA"/>
</dbReference>
<proteinExistence type="predicted"/>
<dbReference type="RefSeq" id="WP_190946106.1">
    <property type="nucleotide sequence ID" value="NZ_JACJSI010000253.1"/>
</dbReference>
<name>A0ABR8E3X1_9NOSO</name>
<protein>
    <submittedName>
        <fullName evidence="1">Uncharacterized protein</fullName>
    </submittedName>
</protein>
<accession>A0ABR8E3X1</accession>
<reference evidence="1 2" key="1">
    <citation type="journal article" date="2020" name="ISME J.">
        <title>Comparative genomics reveals insights into cyanobacterial evolution and habitat adaptation.</title>
        <authorList>
            <person name="Chen M.Y."/>
            <person name="Teng W.K."/>
            <person name="Zhao L."/>
            <person name="Hu C.X."/>
            <person name="Zhou Y.K."/>
            <person name="Han B.P."/>
            <person name="Song L.R."/>
            <person name="Shu W.S."/>
        </authorList>
    </citation>
    <scope>NUCLEOTIDE SEQUENCE [LARGE SCALE GENOMIC DNA]</scope>
    <source>
        <strain evidence="1 2">FACHB-838</strain>
    </source>
</reference>
<organism evidence="1 2">
    <name type="scientific">Nostoc flagelliforme FACHB-838</name>
    <dbReference type="NCBI Taxonomy" id="2692904"/>
    <lineage>
        <taxon>Bacteria</taxon>
        <taxon>Bacillati</taxon>
        <taxon>Cyanobacteriota</taxon>
        <taxon>Cyanophyceae</taxon>
        <taxon>Nostocales</taxon>
        <taxon>Nostocaceae</taxon>
        <taxon>Nostoc</taxon>
    </lineage>
</organism>
<evidence type="ECO:0000313" key="1">
    <source>
        <dbReference type="EMBL" id="MBD2535260.1"/>
    </source>
</evidence>
<dbReference type="Proteomes" id="UP000623440">
    <property type="component" value="Unassembled WGS sequence"/>
</dbReference>
<comment type="caution">
    <text evidence="1">The sequence shown here is derived from an EMBL/GenBank/DDBJ whole genome shotgun (WGS) entry which is preliminary data.</text>
</comment>
<gene>
    <name evidence="1" type="ORF">H6G97_39985</name>
</gene>
<evidence type="ECO:0000313" key="2">
    <source>
        <dbReference type="Proteomes" id="UP000623440"/>
    </source>
</evidence>
<keyword evidence="2" id="KW-1185">Reference proteome</keyword>
<sequence>MTALLTSKILGFTVPSDPKPREAVGAAMGSDRCAGLFRYLWLVVLE</sequence>